<dbReference type="SUPFAM" id="SSF55347">
    <property type="entry name" value="Glyceraldehyde-3-phosphate dehydrogenase-like, C-terminal domain"/>
    <property type="match status" value="1"/>
</dbReference>
<dbReference type="Proteomes" id="UP000092884">
    <property type="component" value="Chromosome"/>
</dbReference>
<feature type="domain" description="Glyceraldehyde 3-phosphate dehydrogenase NAD(P) binding" evidence="10">
    <location>
        <begin position="1"/>
        <end position="148"/>
    </location>
</feature>
<dbReference type="Pfam" id="PF02800">
    <property type="entry name" value="Gp_dh_C"/>
    <property type="match status" value="1"/>
</dbReference>
<evidence type="ECO:0000259" key="10">
    <source>
        <dbReference type="SMART" id="SM00846"/>
    </source>
</evidence>
<feature type="binding site" evidence="6">
    <location>
        <position position="32"/>
    </location>
    <ligand>
        <name>NAD(+)</name>
        <dbReference type="ChEBI" id="CHEBI:57540"/>
    </ligand>
</feature>
<dbReference type="Gene3D" id="3.30.360.10">
    <property type="entry name" value="Dihydrodipicolinate Reductase, domain 2"/>
    <property type="match status" value="1"/>
</dbReference>
<gene>
    <name evidence="11" type="ORF">BBW65_00960</name>
</gene>
<dbReference type="PANTHER" id="PTHR43148">
    <property type="entry name" value="GLYCERALDEHYDE-3-PHOSPHATE DEHYDROGENASE 2"/>
    <property type="match status" value="1"/>
</dbReference>
<dbReference type="SUPFAM" id="SSF51735">
    <property type="entry name" value="NAD(P)-binding Rossmann-fold domains"/>
    <property type="match status" value="1"/>
</dbReference>
<comment type="subunit">
    <text evidence="2">Homotetramer.</text>
</comment>
<feature type="binding site" evidence="5">
    <location>
        <position position="230"/>
    </location>
    <ligand>
        <name>D-glyceraldehyde 3-phosphate</name>
        <dbReference type="ChEBI" id="CHEBI:59776"/>
    </ligand>
</feature>
<evidence type="ECO:0000313" key="11">
    <source>
        <dbReference type="EMBL" id="ANV97470.1"/>
    </source>
</evidence>
<dbReference type="NCBIfam" id="TIGR01534">
    <property type="entry name" value="GAPDH-I"/>
    <property type="match status" value="1"/>
</dbReference>
<reference evidence="12" key="1">
    <citation type="submission" date="2016-07" db="EMBL/GenBank/DDBJ databases">
        <authorList>
            <person name="Florea S."/>
            <person name="Webb J.S."/>
            <person name="Jaromczyk J."/>
            <person name="Schardl C.L."/>
        </authorList>
    </citation>
    <scope>NUCLEOTIDE SEQUENCE [LARGE SCALE GENOMIC DNA]</scope>
    <source>
        <strain evidence="12">MIT 01-6242</strain>
    </source>
</reference>
<evidence type="ECO:0000256" key="3">
    <source>
        <dbReference type="ARBA" id="ARBA00023002"/>
    </source>
</evidence>
<dbReference type="PRINTS" id="PR00078">
    <property type="entry name" value="G3PDHDRGNASE"/>
</dbReference>
<dbReference type="PROSITE" id="PS00071">
    <property type="entry name" value="GAPDH"/>
    <property type="match status" value="1"/>
</dbReference>
<keyword evidence="3 9" id="KW-0560">Oxidoreductase</keyword>
<dbReference type="FunFam" id="3.30.360.10:FF:000002">
    <property type="entry name" value="Glyceraldehyde-3-phosphate dehydrogenase"/>
    <property type="match status" value="1"/>
</dbReference>
<evidence type="ECO:0000256" key="5">
    <source>
        <dbReference type="PIRSR" id="PIRSR000149-2"/>
    </source>
</evidence>
<dbReference type="AlphaFoldDB" id="A0A1B1U3Y0"/>
<feature type="binding site" evidence="5">
    <location>
        <begin position="207"/>
        <end position="208"/>
    </location>
    <ligand>
        <name>D-glyceraldehyde 3-phosphate</name>
        <dbReference type="ChEBI" id="CHEBI:59776"/>
    </ligand>
</feature>
<evidence type="ECO:0000256" key="9">
    <source>
        <dbReference type="RuleBase" id="RU361160"/>
    </source>
</evidence>
<proteinExistence type="inferred from homology"/>
<dbReference type="Gene3D" id="3.40.50.720">
    <property type="entry name" value="NAD(P)-binding Rossmann-like Domain"/>
    <property type="match status" value="1"/>
</dbReference>
<evidence type="ECO:0000256" key="7">
    <source>
        <dbReference type="PIRSR" id="PIRSR000149-4"/>
    </source>
</evidence>
<comment type="similarity">
    <text evidence="1 8">Belongs to the glyceraldehyde-3-phosphate dehydrogenase family.</text>
</comment>
<organism evidence="11 12">
    <name type="scientific">Helicobacter enhydrae</name>
    <dbReference type="NCBI Taxonomy" id="222136"/>
    <lineage>
        <taxon>Bacteria</taxon>
        <taxon>Pseudomonadati</taxon>
        <taxon>Campylobacterota</taxon>
        <taxon>Epsilonproteobacteria</taxon>
        <taxon>Campylobacterales</taxon>
        <taxon>Helicobacteraceae</taxon>
        <taxon>Helicobacter</taxon>
    </lineage>
</organism>
<dbReference type="EMBL" id="CP016503">
    <property type="protein sequence ID" value="ANV97470.1"/>
    <property type="molecule type" value="Genomic_DNA"/>
</dbReference>
<dbReference type="GO" id="GO:0050661">
    <property type="term" value="F:NADP binding"/>
    <property type="evidence" value="ECO:0007669"/>
    <property type="project" value="InterPro"/>
</dbReference>
<feature type="binding site" evidence="5">
    <location>
        <begin position="147"/>
        <end position="149"/>
    </location>
    <ligand>
        <name>D-glyceraldehyde 3-phosphate</name>
        <dbReference type="ChEBI" id="CHEBI:59776"/>
    </ligand>
</feature>
<evidence type="ECO:0000256" key="1">
    <source>
        <dbReference type="ARBA" id="ARBA00007406"/>
    </source>
</evidence>
<dbReference type="Pfam" id="PF00044">
    <property type="entry name" value="Gp_dh_N"/>
    <property type="match status" value="1"/>
</dbReference>
<keyword evidence="6" id="KW-0547">Nucleotide-binding</keyword>
<name>A0A1B1U3Y0_9HELI</name>
<evidence type="ECO:0000256" key="6">
    <source>
        <dbReference type="PIRSR" id="PIRSR000149-3"/>
    </source>
</evidence>
<feature type="binding site" evidence="6">
    <location>
        <position position="118"/>
    </location>
    <ligand>
        <name>NAD(+)</name>
        <dbReference type="ChEBI" id="CHEBI:57540"/>
    </ligand>
</feature>
<feature type="site" description="Activates thiol group during catalysis" evidence="7">
    <location>
        <position position="175"/>
    </location>
</feature>
<dbReference type="FunFam" id="3.40.50.720:FF:000001">
    <property type="entry name" value="Glyceraldehyde-3-phosphate dehydrogenase"/>
    <property type="match status" value="1"/>
</dbReference>
<dbReference type="InterPro" id="IPR020830">
    <property type="entry name" value="GlycerAld_3-P_DH_AS"/>
</dbReference>
<keyword evidence="12" id="KW-1185">Reference proteome</keyword>
<evidence type="ECO:0000256" key="8">
    <source>
        <dbReference type="RuleBase" id="RU000397"/>
    </source>
</evidence>
<dbReference type="OrthoDB" id="9803304at2"/>
<dbReference type="GO" id="GO:0006006">
    <property type="term" value="P:glucose metabolic process"/>
    <property type="evidence" value="ECO:0007669"/>
    <property type="project" value="InterPro"/>
</dbReference>
<dbReference type="InterPro" id="IPR020829">
    <property type="entry name" value="GlycerAld_3-P_DH_cat"/>
</dbReference>
<dbReference type="SMART" id="SM00846">
    <property type="entry name" value="Gp_dh_N"/>
    <property type="match status" value="1"/>
</dbReference>
<feature type="binding site" evidence="5">
    <location>
        <position position="178"/>
    </location>
    <ligand>
        <name>D-glyceraldehyde 3-phosphate</name>
        <dbReference type="ChEBI" id="CHEBI:59776"/>
    </ligand>
</feature>
<feature type="active site" description="Nucleophile" evidence="4">
    <location>
        <position position="148"/>
    </location>
</feature>
<evidence type="ECO:0000313" key="12">
    <source>
        <dbReference type="Proteomes" id="UP000092884"/>
    </source>
</evidence>
<dbReference type="GO" id="GO:0016620">
    <property type="term" value="F:oxidoreductase activity, acting on the aldehyde or oxo group of donors, NAD or NADP as acceptor"/>
    <property type="evidence" value="ECO:0007669"/>
    <property type="project" value="InterPro"/>
</dbReference>
<evidence type="ECO:0000256" key="4">
    <source>
        <dbReference type="PIRSR" id="PIRSR000149-1"/>
    </source>
</evidence>
<dbReference type="KEGG" id="het:BBW65_00960"/>
<dbReference type="RefSeq" id="WP_066338506.1">
    <property type="nucleotide sequence ID" value="NZ_CP016503.1"/>
</dbReference>
<dbReference type="InterPro" id="IPR020828">
    <property type="entry name" value="GlycerAld_3-P_DH_NAD(P)-bd"/>
</dbReference>
<accession>A0A1B1U3Y0</accession>
<keyword evidence="6" id="KW-0520">NAD</keyword>
<dbReference type="CDD" id="cd05214">
    <property type="entry name" value="GAPDH_I_N"/>
    <property type="match status" value="1"/>
</dbReference>
<dbReference type="InterPro" id="IPR020831">
    <property type="entry name" value="GlycerAld/Erythrose_P_DH"/>
</dbReference>
<dbReference type="EC" id="1.2.1.-" evidence="9"/>
<dbReference type="STRING" id="222136.BBW65_00960"/>
<dbReference type="InterPro" id="IPR036291">
    <property type="entry name" value="NAD(P)-bd_dom_sf"/>
</dbReference>
<dbReference type="CDD" id="cd18126">
    <property type="entry name" value="GAPDH_I_C"/>
    <property type="match status" value="1"/>
</dbReference>
<dbReference type="InterPro" id="IPR006424">
    <property type="entry name" value="Glyceraldehyde-3-P_DH_1"/>
</dbReference>
<dbReference type="PIRSF" id="PIRSF000149">
    <property type="entry name" value="GAP_DH"/>
    <property type="match status" value="1"/>
</dbReference>
<evidence type="ECO:0000256" key="2">
    <source>
        <dbReference type="ARBA" id="ARBA00011881"/>
    </source>
</evidence>
<sequence>MKIALNGFGRLGRSIARVIFANPNVELVGINDVSDWEILAYLLQNDSVHRRLDLPIQYQDGFLCVGNQHIKVFNCANPYDLDFASLGADVVIESSGLFLRREQVQHHLDKGAKRVIFSAPAQDDTPTFVMGVNHHLYNGEPIISNASCTTNALAPICKIFEEHFRIHNAILSTIHSYTNDQNLLDNAHRSDKRRSRNAGLNIIPTTTGSAKALHLVLPTLKGKIDGHSVRVPVADVSMVDLALHLHTRADLKQVNVLFEHYASEGMRGIVSIDDGYRVSSDFIGNPHSVILAKDLSFVMQGEYVKVMGWYDNEWGYANRIVEMAEYICKD</sequence>
<dbReference type="GO" id="GO:0051287">
    <property type="term" value="F:NAD binding"/>
    <property type="evidence" value="ECO:0007669"/>
    <property type="project" value="InterPro"/>
</dbReference>
<protein>
    <recommendedName>
        <fullName evidence="9">Glyceraldehyde-3-phosphate dehydrogenase</fullName>
        <ecNumber evidence="9">1.2.1.-</ecNumber>
    </recommendedName>
</protein>
<feature type="binding site" evidence="6">
    <location>
        <position position="312"/>
    </location>
    <ligand>
        <name>NAD(+)</name>
        <dbReference type="ChEBI" id="CHEBI:57540"/>
    </ligand>
</feature>